<name>A0A0S3KA61_9ENTE</name>
<dbReference type="PRINTS" id="PR00126">
    <property type="entry name" value="ATPASEGAMMA"/>
</dbReference>
<keyword evidence="14" id="KW-1185">Reference proteome</keyword>
<dbReference type="GO" id="GO:0005886">
    <property type="term" value="C:plasma membrane"/>
    <property type="evidence" value="ECO:0007669"/>
    <property type="project" value="UniProtKB-SubCell"/>
</dbReference>
<dbReference type="GO" id="GO:0045259">
    <property type="term" value="C:proton-transporting ATP synthase complex"/>
    <property type="evidence" value="ECO:0007669"/>
    <property type="project" value="UniProtKB-KW"/>
</dbReference>
<dbReference type="FunFam" id="3.40.1380.10:FF:000002">
    <property type="entry name" value="ATP synthase gamma chain"/>
    <property type="match status" value="1"/>
</dbReference>
<dbReference type="InterPro" id="IPR023632">
    <property type="entry name" value="ATP_synth_F1_gsu_CS"/>
</dbReference>
<evidence type="ECO:0000313" key="13">
    <source>
        <dbReference type="EMBL" id="OJG92553.1"/>
    </source>
</evidence>
<dbReference type="Gene3D" id="3.40.1380.10">
    <property type="match status" value="1"/>
</dbReference>
<evidence type="ECO:0000313" key="14">
    <source>
        <dbReference type="Proteomes" id="UP000065511"/>
    </source>
</evidence>
<dbReference type="PANTHER" id="PTHR11693:SF22">
    <property type="entry name" value="ATP SYNTHASE SUBUNIT GAMMA, MITOCHONDRIAL"/>
    <property type="match status" value="1"/>
</dbReference>
<dbReference type="Proteomes" id="UP000183039">
    <property type="component" value="Unassembled WGS sequence"/>
</dbReference>
<dbReference type="InterPro" id="IPR035968">
    <property type="entry name" value="ATP_synth_F1_ATPase_gsu"/>
</dbReference>
<gene>
    <name evidence="11" type="primary">atpG</name>
    <name evidence="12" type="ORF">ATZ33_07180</name>
    <name evidence="13" type="ORF">RV15_GL002978</name>
</gene>
<accession>A0A0S3KA61</accession>
<protein>
    <recommendedName>
        <fullName evidence="11">ATP synthase gamma chain</fullName>
    </recommendedName>
    <alternativeName>
        <fullName evidence="11">ATP synthase F1 sector gamma subunit</fullName>
    </alternativeName>
    <alternativeName>
        <fullName evidence="11">F-ATPase gamma subunit</fullName>
    </alternativeName>
</protein>
<keyword evidence="7 11" id="KW-0406">Ion transport</keyword>
<evidence type="ECO:0000256" key="9">
    <source>
        <dbReference type="ARBA" id="ARBA00023196"/>
    </source>
</evidence>
<dbReference type="GO" id="GO:0005524">
    <property type="term" value="F:ATP binding"/>
    <property type="evidence" value="ECO:0007669"/>
    <property type="project" value="UniProtKB-UniRule"/>
</dbReference>
<dbReference type="InterPro" id="IPR000131">
    <property type="entry name" value="ATP_synth_F1_gsu"/>
</dbReference>
<evidence type="ECO:0000256" key="4">
    <source>
        <dbReference type="ARBA" id="ARBA00022448"/>
    </source>
</evidence>
<dbReference type="OrthoDB" id="9812769at2"/>
<evidence type="ECO:0000313" key="15">
    <source>
        <dbReference type="Proteomes" id="UP000183039"/>
    </source>
</evidence>
<evidence type="ECO:0000256" key="8">
    <source>
        <dbReference type="ARBA" id="ARBA00023136"/>
    </source>
</evidence>
<keyword evidence="10 11" id="KW-0066">ATP synthesis</keyword>
<proteinExistence type="inferred from homology"/>
<dbReference type="CDD" id="cd12151">
    <property type="entry name" value="F1-ATPase_gamma"/>
    <property type="match status" value="1"/>
</dbReference>
<dbReference type="EMBL" id="JXLC01000005">
    <property type="protein sequence ID" value="OJG92553.1"/>
    <property type="molecule type" value="Genomic_DNA"/>
</dbReference>
<dbReference type="Gene3D" id="1.10.287.80">
    <property type="entry name" value="ATP synthase, gamma subunit, helix hairpin domain"/>
    <property type="match status" value="1"/>
</dbReference>
<keyword evidence="6 11" id="KW-0375">Hydrogen ion transport</keyword>
<dbReference type="GO" id="GO:0046933">
    <property type="term" value="F:proton-transporting ATP synthase activity, rotational mechanism"/>
    <property type="evidence" value="ECO:0007669"/>
    <property type="project" value="UniProtKB-UniRule"/>
</dbReference>
<evidence type="ECO:0000313" key="12">
    <source>
        <dbReference type="EMBL" id="ALS01159.1"/>
    </source>
</evidence>
<comment type="similarity">
    <text evidence="3 11">Belongs to the ATPase gamma chain family.</text>
</comment>
<keyword evidence="9 11" id="KW-0139">CF(1)</keyword>
<dbReference type="SUPFAM" id="SSF52943">
    <property type="entry name" value="ATP synthase (F1-ATPase), gamma subunit"/>
    <property type="match status" value="1"/>
</dbReference>
<evidence type="ECO:0000256" key="10">
    <source>
        <dbReference type="ARBA" id="ARBA00023310"/>
    </source>
</evidence>
<dbReference type="HAMAP" id="MF_00815">
    <property type="entry name" value="ATP_synth_gamma_bact"/>
    <property type="match status" value="1"/>
</dbReference>
<dbReference type="NCBIfam" id="TIGR01146">
    <property type="entry name" value="ATPsyn_F1gamma"/>
    <property type="match status" value="1"/>
</dbReference>
<dbReference type="KEGG" id="ess:ATZ33_07180"/>
<dbReference type="NCBIfam" id="NF004147">
    <property type="entry name" value="PRK05621.2-1"/>
    <property type="match status" value="1"/>
</dbReference>
<dbReference type="PROSITE" id="PS00153">
    <property type="entry name" value="ATPASE_GAMMA"/>
    <property type="match status" value="1"/>
</dbReference>
<evidence type="ECO:0000256" key="6">
    <source>
        <dbReference type="ARBA" id="ARBA00022781"/>
    </source>
</evidence>
<keyword evidence="8 11" id="KW-0472">Membrane</keyword>
<reference evidence="12 14" key="2">
    <citation type="submission" date="2015-12" db="EMBL/GenBank/DDBJ databases">
        <authorList>
            <person name="Lauer A."/>
            <person name="Humrighouse B."/>
            <person name="Loparev V."/>
            <person name="Shewmaker P.L."/>
            <person name="Whitney A.M."/>
            <person name="McLaughlin R.W."/>
        </authorList>
    </citation>
    <scope>NUCLEOTIDE SEQUENCE [LARGE SCALE GENOMIC DNA]</scope>
    <source>
        <strain evidence="12 14">LMG 23085</strain>
    </source>
</reference>
<reference evidence="13 15" key="1">
    <citation type="submission" date="2014-12" db="EMBL/GenBank/DDBJ databases">
        <title>Draft genome sequences of 29 type strains of Enterococci.</title>
        <authorList>
            <person name="Zhong Z."/>
            <person name="Sun Z."/>
            <person name="Liu W."/>
            <person name="Zhang W."/>
            <person name="Zhang H."/>
        </authorList>
    </citation>
    <scope>NUCLEOTIDE SEQUENCE [LARGE SCALE GENOMIC DNA]</scope>
    <source>
        <strain evidence="13 15">DSM 22801</strain>
    </source>
</reference>
<organism evidence="13 15">
    <name type="scientific">Enterococcus silesiacus</name>
    <dbReference type="NCBI Taxonomy" id="332949"/>
    <lineage>
        <taxon>Bacteria</taxon>
        <taxon>Bacillati</taxon>
        <taxon>Bacillota</taxon>
        <taxon>Bacilli</taxon>
        <taxon>Lactobacillales</taxon>
        <taxon>Enterococcaceae</taxon>
        <taxon>Enterococcus</taxon>
    </lineage>
</organism>
<evidence type="ECO:0000256" key="5">
    <source>
        <dbReference type="ARBA" id="ARBA00022475"/>
    </source>
</evidence>
<dbReference type="PANTHER" id="PTHR11693">
    <property type="entry name" value="ATP SYNTHASE GAMMA CHAIN"/>
    <property type="match status" value="1"/>
</dbReference>
<evidence type="ECO:0000256" key="1">
    <source>
        <dbReference type="ARBA" id="ARBA00003456"/>
    </source>
</evidence>
<evidence type="ECO:0000256" key="3">
    <source>
        <dbReference type="ARBA" id="ARBA00007681"/>
    </source>
</evidence>
<dbReference type="GO" id="GO:0042777">
    <property type="term" value="P:proton motive force-driven plasma membrane ATP synthesis"/>
    <property type="evidence" value="ECO:0007669"/>
    <property type="project" value="UniProtKB-UniRule"/>
</dbReference>
<comment type="function">
    <text evidence="1 11">Produces ATP from ADP in the presence of a proton gradient across the membrane. The gamma chain is believed to be important in regulating ATPase activity and the flow of protons through the CF(0) complex.</text>
</comment>
<keyword evidence="5 11" id="KW-1003">Cell membrane</keyword>
<comment type="subcellular location">
    <subcellularLocation>
        <location evidence="2 11">Cell membrane</location>
        <topology evidence="2 11">Peripheral membrane protein</topology>
    </subcellularLocation>
</comment>
<dbReference type="RefSeq" id="WP_071876944.1">
    <property type="nucleotide sequence ID" value="NZ_JXLC01000005.1"/>
</dbReference>
<evidence type="ECO:0000256" key="2">
    <source>
        <dbReference type="ARBA" id="ARBA00004202"/>
    </source>
</evidence>
<sequence>MGASLNEIKQRIASTKKTSQITNAMQMVSGAKLTKSEAASRGFQEYASKIRSIVTHLVAAQLSDLEELDSYDSEEASETGNYHVMLTSRPVKKTSYIVITSDKGLVGGYNSSILKQTMKMMTDDHKSQDEYVLIAIGGTGADFFKARGINVAYELRGLSDQPSFDEVRKIVSTATTMYENEVFDELYVCYNHHINSLTSQFRVEKMLPISDLDPDEATTYEQEYILEPSEEAILDNLLPQYAESLIYGAIIDAKTAEHAAGMTAMKTATDNAQNIISDLTISYNRARQGAITQEITEIVAGAAALE</sequence>
<dbReference type="EMBL" id="CP013614">
    <property type="protein sequence ID" value="ALS01159.1"/>
    <property type="molecule type" value="Genomic_DNA"/>
</dbReference>
<keyword evidence="4 11" id="KW-0813">Transport</keyword>
<dbReference type="AlphaFoldDB" id="A0A0S3KA61"/>
<evidence type="ECO:0000256" key="11">
    <source>
        <dbReference type="HAMAP-Rule" id="MF_00815"/>
    </source>
</evidence>
<comment type="subunit">
    <text evidence="11">F-type ATPases have 2 components, CF(1) - the catalytic core - and CF(0) - the membrane proton channel. CF(1) has five subunits: alpha(3), beta(3), gamma(1), delta(1), epsilon(1). CF(0) has three main subunits: a, b and c.</text>
</comment>
<dbReference type="Proteomes" id="UP000065511">
    <property type="component" value="Chromosome"/>
</dbReference>
<evidence type="ECO:0000256" key="7">
    <source>
        <dbReference type="ARBA" id="ARBA00023065"/>
    </source>
</evidence>
<dbReference type="Pfam" id="PF00231">
    <property type="entry name" value="ATP-synt"/>
    <property type="match status" value="1"/>
</dbReference>